<reference evidence="1 2" key="1">
    <citation type="journal article" date="2018" name="J. Microbiol.">
        <title>Salicibibacter kimchii gen. nov., sp. nov., a moderately halophilic and alkalitolerant bacterium in the family Bacillaceae, isolated from kimchi.</title>
        <authorList>
            <person name="Jang J.Y."/>
            <person name="Oh Y.J."/>
            <person name="Lim S.K."/>
            <person name="Park H.K."/>
            <person name="Lee C."/>
            <person name="Kim J.Y."/>
            <person name="Lee M.A."/>
            <person name="Choi H.J."/>
        </authorList>
    </citation>
    <scope>NUCLEOTIDE SEQUENCE [LARGE SCALE GENOMIC DNA]</scope>
    <source>
        <strain evidence="1 2">NKC1-1</strain>
    </source>
</reference>
<dbReference type="AlphaFoldDB" id="A0A345BUP1"/>
<evidence type="ECO:0000313" key="1">
    <source>
        <dbReference type="EMBL" id="AXF54672.1"/>
    </source>
</evidence>
<proteinExistence type="predicted"/>
<dbReference type="Proteomes" id="UP000252100">
    <property type="component" value="Chromosome"/>
</dbReference>
<dbReference type="KEGG" id="rue:DT065_00655"/>
<organism evidence="1 2">
    <name type="scientific">Salicibibacter kimchii</name>
    <dbReference type="NCBI Taxonomy" id="2099786"/>
    <lineage>
        <taxon>Bacteria</taxon>
        <taxon>Bacillati</taxon>
        <taxon>Bacillota</taxon>
        <taxon>Bacilli</taxon>
        <taxon>Bacillales</taxon>
        <taxon>Bacillaceae</taxon>
        <taxon>Salicibibacter</taxon>
    </lineage>
</organism>
<accession>A0A345BUP1</accession>
<sequence length="75" mass="8440">MTQDFLNPSCDTELLGLLVRAFFFVYVSVTMDHTDATNRVPAKGSFAYPLSFRRVIAIMKDSFPSGRFEKSGVIE</sequence>
<name>A0A345BUP1_9BACI</name>
<gene>
    <name evidence="1" type="ORF">DT065_00655</name>
</gene>
<dbReference type="EMBL" id="CP031092">
    <property type="protein sequence ID" value="AXF54672.1"/>
    <property type="molecule type" value="Genomic_DNA"/>
</dbReference>
<evidence type="ECO:0000313" key="2">
    <source>
        <dbReference type="Proteomes" id="UP000252100"/>
    </source>
</evidence>
<protein>
    <submittedName>
        <fullName evidence="1">Uncharacterized protein</fullName>
    </submittedName>
</protein>
<keyword evidence="2" id="KW-1185">Reference proteome</keyword>